<evidence type="ECO:0008006" key="3">
    <source>
        <dbReference type="Google" id="ProtNLM"/>
    </source>
</evidence>
<dbReference type="Pfam" id="PF13692">
    <property type="entry name" value="Glyco_trans_1_4"/>
    <property type="match status" value="1"/>
</dbReference>
<accession>A0ABM7WWS0</accession>
<dbReference type="SUPFAM" id="SSF53756">
    <property type="entry name" value="UDP-Glycosyltransferase/glycogen phosphorylase"/>
    <property type="match status" value="1"/>
</dbReference>
<reference evidence="2" key="1">
    <citation type="journal article" date="2022" name="Int. J. Syst. Evol. Microbiol.">
        <title>Anaeromyxobacter oryzae sp. nov., Anaeromyxobacter diazotrophicus sp. nov. and Anaeromyxobacter paludicola sp. nov., isolated from paddy soils.</title>
        <authorList>
            <person name="Itoh H."/>
            <person name="Xu Z."/>
            <person name="Mise K."/>
            <person name="Masuda Y."/>
            <person name="Ushijima N."/>
            <person name="Hayakawa C."/>
            <person name="Shiratori Y."/>
            <person name="Senoo K."/>
        </authorList>
    </citation>
    <scope>NUCLEOTIDE SEQUENCE [LARGE SCALE GENOMIC DNA]</scope>
    <source>
        <strain evidence="2">Red232</strain>
    </source>
</reference>
<protein>
    <recommendedName>
        <fullName evidence="3">Glycosyl transferase group 1</fullName>
    </recommendedName>
</protein>
<gene>
    <name evidence="1" type="ORF">AMOR_29090</name>
</gene>
<evidence type="ECO:0000313" key="1">
    <source>
        <dbReference type="EMBL" id="BDG03913.1"/>
    </source>
</evidence>
<dbReference type="PANTHER" id="PTHR45947:SF3">
    <property type="entry name" value="SULFOQUINOVOSYL TRANSFERASE SQD2"/>
    <property type="match status" value="1"/>
</dbReference>
<dbReference type="CDD" id="cd03801">
    <property type="entry name" value="GT4_PimA-like"/>
    <property type="match status" value="1"/>
</dbReference>
<sequence length="383" mass="41184">MRLLYLHYGPQSGVTASTSAALSAAGVDVVHANPAAGFLYQLRPGHRLPLPNARPAVLRGVAEAVRAHGRSWKAYYLHTLFAFDHLSERAGEAIRRARPDAVLQAGVLFAPGRWPEVPYHLYLDHTWAIAERYLPAPGLPPPVPYDPAWRAREQAVYRGAAAIFTMSEVVRSSLRDDYGVDPERVHVVGAGPNVEPEPSELGLARDPAILFVGKNFVPKGGPALLEAFERIRRDHPSARLHLVSSSAPAALPEGATFHGLLGREGLARLYATASVFALPTLREAFGLVLLEAMAFALPVVASRIESIPEIVQDGETGHLVAPADPAALARGISELLADPGRARRMGAAGRARVVARFGWDRAAARMLEVMRPRRSAGTAARAG</sequence>
<dbReference type="EMBL" id="AP025591">
    <property type="protein sequence ID" value="BDG03913.1"/>
    <property type="molecule type" value="Genomic_DNA"/>
</dbReference>
<dbReference type="Proteomes" id="UP001162891">
    <property type="component" value="Chromosome"/>
</dbReference>
<proteinExistence type="predicted"/>
<dbReference type="PANTHER" id="PTHR45947">
    <property type="entry name" value="SULFOQUINOVOSYL TRANSFERASE SQD2"/>
    <property type="match status" value="1"/>
</dbReference>
<evidence type="ECO:0000313" key="2">
    <source>
        <dbReference type="Proteomes" id="UP001162891"/>
    </source>
</evidence>
<organism evidence="1 2">
    <name type="scientific">Anaeromyxobacter oryzae</name>
    <dbReference type="NCBI Taxonomy" id="2918170"/>
    <lineage>
        <taxon>Bacteria</taxon>
        <taxon>Pseudomonadati</taxon>
        <taxon>Myxococcota</taxon>
        <taxon>Myxococcia</taxon>
        <taxon>Myxococcales</taxon>
        <taxon>Cystobacterineae</taxon>
        <taxon>Anaeromyxobacteraceae</taxon>
        <taxon>Anaeromyxobacter</taxon>
    </lineage>
</organism>
<dbReference type="InterPro" id="IPR050194">
    <property type="entry name" value="Glycosyltransferase_grp1"/>
</dbReference>
<name>A0ABM7WWS0_9BACT</name>
<keyword evidence="2" id="KW-1185">Reference proteome</keyword>
<dbReference type="RefSeq" id="WP_248352288.1">
    <property type="nucleotide sequence ID" value="NZ_AP025591.1"/>
</dbReference>
<dbReference type="Gene3D" id="3.40.50.2000">
    <property type="entry name" value="Glycogen Phosphorylase B"/>
    <property type="match status" value="2"/>
</dbReference>